<name>A0A1F5BJ31_9BACT</name>
<sequence>MNWALHIGKSARKNLARFPKKDQKRIATAMREFVFNPYEGDIEKIEGEINVWRRRVGNYRILYEVDATRKLICVRDVNRRTSSTY</sequence>
<dbReference type="PANTHER" id="PTHR38813">
    <property type="match status" value="1"/>
</dbReference>
<evidence type="ECO:0000256" key="1">
    <source>
        <dbReference type="ARBA" id="ARBA00022649"/>
    </source>
</evidence>
<dbReference type="AlphaFoldDB" id="A0A1F5BJ31"/>
<dbReference type="EMBL" id="MEYN01000020">
    <property type="protein sequence ID" value="OGD30619.1"/>
    <property type="molecule type" value="Genomic_DNA"/>
</dbReference>
<protein>
    <recommendedName>
        <fullName evidence="4">Addiction module toxin RelE</fullName>
    </recommendedName>
</protein>
<proteinExistence type="predicted"/>
<dbReference type="InterPro" id="IPR035093">
    <property type="entry name" value="RelE/ParE_toxin_dom_sf"/>
</dbReference>
<organism evidence="2 3">
    <name type="scientific">Candidatus Azambacteria bacterium RIFCSPHIGHO2_02_46_12</name>
    <dbReference type="NCBI Taxonomy" id="1797295"/>
    <lineage>
        <taxon>Bacteria</taxon>
        <taxon>Candidatus Azamiibacteriota</taxon>
    </lineage>
</organism>
<dbReference type="InterPro" id="IPR007712">
    <property type="entry name" value="RelE/ParE_toxin"/>
</dbReference>
<dbReference type="Gene3D" id="3.30.2310.20">
    <property type="entry name" value="RelE-like"/>
    <property type="match status" value="1"/>
</dbReference>
<accession>A0A1F5BJ31</accession>
<dbReference type="SUPFAM" id="SSF143011">
    <property type="entry name" value="RelE-like"/>
    <property type="match status" value="1"/>
</dbReference>
<evidence type="ECO:0000313" key="3">
    <source>
        <dbReference type="Proteomes" id="UP000179184"/>
    </source>
</evidence>
<evidence type="ECO:0008006" key="4">
    <source>
        <dbReference type="Google" id="ProtNLM"/>
    </source>
</evidence>
<gene>
    <name evidence="2" type="ORF">A2W60_02790</name>
</gene>
<comment type="caution">
    <text evidence="2">The sequence shown here is derived from an EMBL/GenBank/DDBJ whole genome shotgun (WGS) entry which is preliminary data.</text>
</comment>
<reference evidence="2 3" key="1">
    <citation type="journal article" date="2016" name="Nat. Commun.">
        <title>Thousands of microbial genomes shed light on interconnected biogeochemical processes in an aquifer system.</title>
        <authorList>
            <person name="Anantharaman K."/>
            <person name="Brown C.T."/>
            <person name="Hug L.A."/>
            <person name="Sharon I."/>
            <person name="Castelle C.J."/>
            <person name="Probst A.J."/>
            <person name="Thomas B.C."/>
            <person name="Singh A."/>
            <person name="Wilkins M.J."/>
            <person name="Karaoz U."/>
            <person name="Brodie E.L."/>
            <person name="Williams K.H."/>
            <person name="Hubbard S.S."/>
            <person name="Banfield J.F."/>
        </authorList>
    </citation>
    <scope>NUCLEOTIDE SEQUENCE [LARGE SCALE GENOMIC DNA]</scope>
</reference>
<dbReference type="Pfam" id="PF05016">
    <property type="entry name" value="ParE_toxin"/>
    <property type="match status" value="1"/>
</dbReference>
<evidence type="ECO:0000313" key="2">
    <source>
        <dbReference type="EMBL" id="OGD30619.1"/>
    </source>
</evidence>
<dbReference type="InterPro" id="IPR052747">
    <property type="entry name" value="TA_system_RelE_toxin"/>
</dbReference>
<keyword evidence="1" id="KW-1277">Toxin-antitoxin system</keyword>
<dbReference type="PANTHER" id="PTHR38813:SF1">
    <property type="entry name" value="TOXIN RELE1-RELATED"/>
    <property type="match status" value="1"/>
</dbReference>
<dbReference type="Proteomes" id="UP000179184">
    <property type="component" value="Unassembled WGS sequence"/>
</dbReference>